<name>A0ABX1U2P4_9VIBR</name>
<dbReference type="EMBL" id="JABCJR010000003">
    <property type="protein sequence ID" value="NMR68743.1"/>
    <property type="molecule type" value="Genomic_DNA"/>
</dbReference>
<keyword evidence="2" id="KW-1185">Reference proteome</keyword>
<proteinExistence type="predicted"/>
<protein>
    <recommendedName>
        <fullName evidence="3">Phage protein</fullName>
    </recommendedName>
</protein>
<evidence type="ECO:0000313" key="2">
    <source>
        <dbReference type="Proteomes" id="UP000590068"/>
    </source>
</evidence>
<dbReference type="RefSeq" id="WP_102443125.1">
    <property type="nucleotide sequence ID" value="NZ_JABBXC010000008.1"/>
</dbReference>
<dbReference type="Proteomes" id="UP000590068">
    <property type="component" value="Unassembled WGS sequence"/>
</dbReference>
<accession>A0ABX1U2P4</accession>
<sequence>MQLDEYIKETLVQITNGVKGASAEIQELGGLVNPQKTKTKVQGSKMNVPQTKQIFVDPEAQLVKFDIALQVKETLGTEAKSGIKLAVLSVGGGVKSSDESYSTQRVQFEVPLVLPSNKPNGE</sequence>
<reference evidence="1 2" key="1">
    <citation type="submission" date="2020-04" db="EMBL/GenBank/DDBJ databases">
        <title>WGS-Seq of Vibrio isolated by the O'Toole Lab.</title>
        <authorList>
            <person name="Mckone K.P."/>
            <person name="Whitaker R."/>
            <person name="Sevigney J.L."/>
            <person name="Herring J.B."/>
            <person name="O'Toole G."/>
        </authorList>
    </citation>
    <scope>NUCLEOTIDE SEQUENCE [LARGE SCALE GENOMIC DNA]</scope>
    <source>
        <strain evidence="1 2">BS_02</strain>
    </source>
</reference>
<gene>
    <name evidence="1" type="ORF">HJ568_02000</name>
</gene>
<comment type="caution">
    <text evidence="1">The sequence shown here is derived from an EMBL/GenBank/DDBJ whole genome shotgun (WGS) entry which is preliminary data.</text>
</comment>
<evidence type="ECO:0000313" key="1">
    <source>
        <dbReference type="EMBL" id="NMR68743.1"/>
    </source>
</evidence>
<organism evidence="1 2">
    <name type="scientific">Vibrio breoganii</name>
    <dbReference type="NCBI Taxonomy" id="553239"/>
    <lineage>
        <taxon>Bacteria</taxon>
        <taxon>Pseudomonadati</taxon>
        <taxon>Pseudomonadota</taxon>
        <taxon>Gammaproteobacteria</taxon>
        <taxon>Vibrionales</taxon>
        <taxon>Vibrionaceae</taxon>
        <taxon>Vibrio</taxon>
    </lineage>
</organism>
<evidence type="ECO:0008006" key="3">
    <source>
        <dbReference type="Google" id="ProtNLM"/>
    </source>
</evidence>